<dbReference type="Proteomes" id="UP000008457">
    <property type="component" value="Chromosome"/>
</dbReference>
<dbReference type="eggNOG" id="COG1261">
    <property type="taxonomic scope" value="Bacteria"/>
</dbReference>
<dbReference type="HOGENOM" id="CLU_1303656_0_0_9"/>
<dbReference type="Pfam" id="PF08666">
    <property type="entry name" value="SAF"/>
    <property type="match status" value="1"/>
</dbReference>
<organism evidence="3 4">
    <name type="scientific">Mahella australiensis (strain DSM 15567 / CIP 107919 / 50-1 BON)</name>
    <dbReference type="NCBI Taxonomy" id="697281"/>
    <lineage>
        <taxon>Bacteria</taxon>
        <taxon>Bacillati</taxon>
        <taxon>Bacillota</taxon>
        <taxon>Clostridia</taxon>
        <taxon>Thermoanaerobacterales</taxon>
        <taxon>Thermoanaerobacterales Family IV. Incertae Sedis</taxon>
        <taxon>Mahella</taxon>
    </lineage>
</organism>
<proteinExistence type="predicted"/>
<protein>
    <submittedName>
        <fullName evidence="3">SAF domain protein</fullName>
    </submittedName>
</protein>
<name>F3ZWV3_MAHA5</name>
<dbReference type="InterPro" id="IPR013974">
    <property type="entry name" value="SAF"/>
</dbReference>
<feature type="transmembrane region" description="Helical" evidence="1">
    <location>
        <begin position="7"/>
        <end position="25"/>
    </location>
</feature>
<accession>F3ZWV3</accession>
<feature type="domain" description="SAF" evidence="2">
    <location>
        <begin position="32"/>
        <end position="94"/>
    </location>
</feature>
<keyword evidence="4" id="KW-1185">Reference proteome</keyword>
<gene>
    <name evidence="3" type="ordered locus">Mahau_2412</name>
</gene>
<dbReference type="STRING" id="697281.Mahau_2412"/>
<keyword evidence="1" id="KW-0472">Membrane</keyword>
<keyword evidence="1" id="KW-0812">Transmembrane</keyword>
<reference evidence="4" key="1">
    <citation type="submission" date="2010-11" db="EMBL/GenBank/DDBJ databases">
        <title>The complete genome of Mahella australiensis DSM 15567.</title>
        <authorList>
            <consortium name="US DOE Joint Genome Institute (JGI-PGF)"/>
            <person name="Lucas S."/>
            <person name="Copeland A."/>
            <person name="Lapidus A."/>
            <person name="Bruce D."/>
            <person name="Goodwin L."/>
            <person name="Pitluck S."/>
            <person name="Kyrpides N."/>
            <person name="Mavromatis K."/>
            <person name="Pagani I."/>
            <person name="Ivanova N."/>
            <person name="Teshima H."/>
            <person name="Brettin T."/>
            <person name="Detter J.C."/>
            <person name="Han C."/>
            <person name="Tapia R."/>
            <person name="Land M."/>
            <person name="Hauser L."/>
            <person name="Markowitz V."/>
            <person name="Cheng J.-F."/>
            <person name="Hugenholtz P."/>
            <person name="Woyke T."/>
            <person name="Wu D."/>
            <person name="Spring S."/>
            <person name="Pukall R."/>
            <person name="Steenblock K."/>
            <person name="Schneider S."/>
            <person name="Klenk H.-P."/>
            <person name="Eisen J.A."/>
        </authorList>
    </citation>
    <scope>NUCLEOTIDE SEQUENCE [LARGE SCALE GENOMIC DNA]</scope>
    <source>
        <strain evidence="4">DSM 15567 / CIP 107919 / 50-1 BON</strain>
    </source>
</reference>
<dbReference type="SMART" id="SM00858">
    <property type="entry name" value="SAF"/>
    <property type="match status" value="1"/>
</dbReference>
<evidence type="ECO:0000313" key="3">
    <source>
        <dbReference type="EMBL" id="AEE97575.1"/>
    </source>
</evidence>
<evidence type="ECO:0000259" key="2">
    <source>
        <dbReference type="SMART" id="SM00858"/>
    </source>
</evidence>
<dbReference type="EMBL" id="CP002360">
    <property type="protein sequence ID" value="AEE97575.1"/>
    <property type="molecule type" value="Genomic_DNA"/>
</dbReference>
<dbReference type="Gene3D" id="3.90.1210.10">
    <property type="entry name" value="Antifreeze-like/N-acetylneuraminic acid synthase C-terminal domain"/>
    <property type="match status" value="1"/>
</dbReference>
<keyword evidence="1" id="KW-1133">Transmembrane helix</keyword>
<dbReference type="KEGG" id="mas:Mahau_2412"/>
<sequence length="211" mass="22348">MKGSKRLLMLLLPALIVGAIVYVYFTSTTGTTGILTAKTTINAGMKIEETMLDTMQVPNTAIPSGAMTDVNDVIGKTAAVTRAPGDIIFRDALSEQEPVLKENETFIAVELPESLSAMIGEGNQINLVCLGNTAAAQQPITETQPTDQTAAPAEQPQENTNVIENLPVYSVITTTDSTGSNIKYAIIKTDKDTAVKAVNITAGEYAIVISK</sequence>
<reference evidence="3 4" key="2">
    <citation type="journal article" date="2011" name="Stand. Genomic Sci.">
        <title>Complete genome sequence of Mahella australiensis type strain (50-1 BON).</title>
        <authorList>
            <person name="Sikorski J."/>
            <person name="Teshima H."/>
            <person name="Nolan M."/>
            <person name="Lucas S."/>
            <person name="Hammon N."/>
            <person name="Deshpande S."/>
            <person name="Cheng J.F."/>
            <person name="Pitluck S."/>
            <person name="Liolios K."/>
            <person name="Pagani I."/>
            <person name="Ivanova N."/>
            <person name="Huntemann M."/>
            <person name="Mavromatis K."/>
            <person name="Ovchinikova G."/>
            <person name="Pati A."/>
            <person name="Tapia R."/>
            <person name="Han C."/>
            <person name="Goodwin L."/>
            <person name="Chen A."/>
            <person name="Palaniappan K."/>
            <person name="Land M."/>
            <person name="Hauser L."/>
            <person name="Ngatchou-Djao O.D."/>
            <person name="Rohde M."/>
            <person name="Pukall R."/>
            <person name="Spring S."/>
            <person name="Abt B."/>
            <person name="Goker M."/>
            <person name="Detter J.C."/>
            <person name="Woyke T."/>
            <person name="Bristow J."/>
            <person name="Markowitz V."/>
            <person name="Hugenholtz P."/>
            <person name="Eisen J.A."/>
            <person name="Kyrpides N.C."/>
            <person name="Klenk H.P."/>
            <person name="Lapidus A."/>
        </authorList>
    </citation>
    <scope>NUCLEOTIDE SEQUENCE [LARGE SCALE GENOMIC DNA]</scope>
    <source>
        <strain evidence="4">DSM 15567 / CIP 107919 / 50-1 BON</strain>
    </source>
</reference>
<dbReference type="AlphaFoldDB" id="F3ZWV3"/>
<evidence type="ECO:0000313" key="4">
    <source>
        <dbReference type="Proteomes" id="UP000008457"/>
    </source>
</evidence>
<dbReference type="CDD" id="cd11614">
    <property type="entry name" value="SAF_CpaB_FlgA_like"/>
    <property type="match status" value="1"/>
</dbReference>
<evidence type="ECO:0000256" key="1">
    <source>
        <dbReference type="SAM" id="Phobius"/>
    </source>
</evidence>